<dbReference type="Gene3D" id="3.40.50.150">
    <property type="entry name" value="Vaccinia Virus protein VP39"/>
    <property type="match status" value="1"/>
</dbReference>
<gene>
    <name evidence="2" type="ORF">FIV42_15695</name>
</gene>
<keyword evidence="2" id="KW-0808">Transferase</keyword>
<proteinExistence type="predicted"/>
<dbReference type="InterPro" id="IPR003615">
    <property type="entry name" value="HNH_nuc"/>
</dbReference>
<protein>
    <submittedName>
        <fullName evidence="2">Methyltransferase domain-containing protein</fullName>
    </submittedName>
</protein>
<organism evidence="2 3">
    <name type="scientific">Persicimonas caeni</name>
    <dbReference type="NCBI Taxonomy" id="2292766"/>
    <lineage>
        <taxon>Bacteria</taxon>
        <taxon>Deltaproteobacteria</taxon>
        <taxon>Bradymonadales</taxon>
        <taxon>Bradymonadaceae</taxon>
        <taxon>Persicimonas</taxon>
    </lineage>
</organism>
<evidence type="ECO:0000313" key="3">
    <source>
        <dbReference type="Proteomes" id="UP000315995"/>
    </source>
</evidence>
<name>A0A4Y6PV61_PERCE</name>
<dbReference type="CDD" id="cd02440">
    <property type="entry name" value="AdoMet_MTases"/>
    <property type="match status" value="1"/>
</dbReference>
<dbReference type="Gene3D" id="1.10.30.50">
    <property type="match status" value="1"/>
</dbReference>
<evidence type="ECO:0000259" key="1">
    <source>
        <dbReference type="Pfam" id="PF13395"/>
    </source>
</evidence>
<accession>A0A5B8Y5X5</accession>
<dbReference type="AlphaFoldDB" id="A0A4Y6PV61"/>
<dbReference type="PANTHER" id="PTHR43464">
    <property type="entry name" value="METHYLTRANSFERASE"/>
    <property type="match status" value="1"/>
</dbReference>
<dbReference type="GO" id="GO:0008168">
    <property type="term" value="F:methyltransferase activity"/>
    <property type="evidence" value="ECO:0007669"/>
    <property type="project" value="UniProtKB-KW"/>
</dbReference>
<dbReference type="Proteomes" id="UP000315995">
    <property type="component" value="Chromosome"/>
</dbReference>
<dbReference type="OrthoDB" id="9804312at2"/>
<evidence type="ECO:0000313" key="2">
    <source>
        <dbReference type="EMBL" id="QDG52133.1"/>
    </source>
</evidence>
<dbReference type="GO" id="GO:0032259">
    <property type="term" value="P:methylation"/>
    <property type="evidence" value="ECO:0007669"/>
    <property type="project" value="UniProtKB-KW"/>
</dbReference>
<sequence length="568" mass="63777">MDDVHYYNALAEELAERYESVSFETVHDKIVEHLPKHRAQVLDVGAGSGRDAAALAARGHDVVAVEPADRLRERAQTLHPDKSIHWVADSLPALQKVYELGDHYDLILLSAVWMHLRPEERDRAMRKLAGLLNPGGKIVITTRSVGFSGRRTLYRVDPDELAGRAQDHGLEVVMTHASDDVLGREDVNWSTLVFQSTDDGTEALPILRNIIVNDAKTATYKLGLLRTLLRIAAGARGLVEIRDDGTVRVPMGLVCLFWLKNYWEPITRGMAQHRHQGTQAAFRGEVEDLAQQLSLYDLRFGAKFTGDRAQLLHTTLKKIRKSLGSSGPLRHITYLESDVPIFRYANERLSSTARAVELTPAYLESFGEVIVPAHIFHAMARFWVWIEPTVLDEWTRMMRGIDGNAPHTVDDYAAALAWAGEDPRDTKQVAGIVTELTRSGPIDGVWTGRPIKRRDQCEIDHCIPYSRWFNNSLWNLLPATVTANQKKGDKLPAPDLLEVARPRIVGWWERAYLDGAPQLRDTFVCEADASLPGTNLSADGVDLEVIYGAMDRQIRRMRRDQQIASWAG</sequence>
<keyword evidence="2" id="KW-0489">Methyltransferase</keyword>
<reference evidence="2 3" key="1">
    <citation type="submission" date="2019-06" db="EMBL/GenBank/DDBJ databases">
        <title>Persicimonas caeni gen. nov., sp. nov., a predatory bacterium isolated from solar saltern.</title>
        <authorList>
            <person name="Wang S."/>
        </authorList>
    </citation>
    <scope>NUCLEOTIDE SEQUENCE [LARGE SCALE GENOMIC DNA]</scope>
    <source>
        <strain evidence="2 3">YN101</strain>
    </source>
</reference>
<keyword evidence="3" id="KW-1185">Reference proteome</keyword>
<accession>A0A4Y6PV61</accession>
<dbReference type="RefSeq" id="WP_141198608.1">
    <property type="nucleotide sequence ID" value="NZ_CP041186.1"/>
</dbReference>
<dbReference type="SUPFAM" id="SSF53335">
    <property type="entry name" value="S-adenosyl-L-methionine-dependent methyltransferases"/>
    <property type="match status" value="1"/>
</dbReference>
<dbReference type="EMBL" id="CP041186">
    <property type="protein sequence ID" value="QDG52133.1"/>
    <property type="molecule type" value="Genomic_DNA"/>
</dbReference>
<feature type="domain" description="HNH nuclease" evidence="1">
    <location>
        <begin position="446"/>
        <end position="492"/>
    </location>
</feature>
<dbReference type="InterPro" id="IPR029063">
    <property type="entry name" value="SAM-dependent_MTases_sf"/>
</dbReference>
<dbReference type="Pfam" id="PF13489">
    <property type="entry name" value="Methyltransf_23"/>
    <property type="match status" value="1"/>
</dbReference>
<dbReference type="Pfam" id="PF13395">
    <property type="entry name" value="HNH_4"/>
    <property type="match status" value="1"/>
</dbReference>